<dbReference type="InterPro" id="IPR029060">
    <property type="entry name" value="PIN-like_dom_sf"/>
</dbReference>
<evidence type="ECO:0000259" key="1">
    <source>
        <dbReference type="Pfam" id="PF01850"/>
    </source>
</evidence>
<evidence type="ECO:0000313" key="2">
    <source>
        <dbReference type="EMBL" id="EHK58368.1"/>
    </source>
</evidence>
<dbReference type="Proteomes" id="UP000003250">
    <property type="component" value="Unassembled WGS sequence"/>
</dbReference>
<dbReference type="AlphaFoldDB" id="H0HLH0"/>
<dbReference type="Gene3D" id="3.40.50.1010">
    <property type="entry name" value="5'-nuclease"/>
    <property type="match status" value="1"/>
</dbReference>
<evidence type="ECO:0000313" key="3">
    <source>
        <dbReference type="Proteomes" id="UP000003250"/>
    </source>
</evidence>
<dbReference type="SUPFAM" id="SSF88723">
    <property type="entry name" value="PIN domain-like"/>
    <property type="match status" value="1"/>
</dbReference>
<dbReference type="CDD" id="cd18683">
    <property type="entry name" value="PIN_VapC-like"/>
    <property type="match status" value="1"/>
</dbReference>
<accession>H0HLH0</accession>
<reference evidence="2 3" key="1">
    <citation type="journal article" date="2012" name="J. Bacteriol.">
        <title>Draft Genome Sequence of Mesorhizobium alhagi CCNWXJ12-2T, a Novel Salt-Resistant Species Isolated from the Desert of Northwestern China.</title>
        <authorList>
            <person name="Zhou M."/>
            <person name="Chen W."/>
            <person name="Chen H."/>
            <person name="Wei G."/>
        </authorList>
    </citation>
    <scope>NUCLEOTIDE SEQUENCE [LARGE SCALE GENOMIC DNA]</scope>
    <source>
        <strain evidence="2 3">CCNWXJ12-2</strain>
    </source>
</reference>
<dbReference type="PANTHER" id="PTHR39664:SF2">
    <property type="entry name" value="NUCLEIC ACID-BINDING PROTEIN, CONTAINING PIN DOMAIN-RELATED"/>
    <property type="match status" value="1"/>
</dbReference>
<protein>
    <recommendedName>
        <fullName evidence="1">PIN domain-containing protein</fullName>
    </recommendedName>
</protein>
<dbReference type="PANTHER" id="PTHR39664">
    <property type="match status" value="1"/>
</dbReference>
<dbReference type="OrthoDB" id="3175275at2"/>
<dbReference type="Pfam" id="PF01850">
    <property type="entry name" value="PIN"/>
    <property type="match status" value="1"/>
</dbReference>
<dbReference type="RefSeq" id="WP_008834632.1">
    <property type="nucleotide sequence ID" value="NZ_AHAM01000033.1"/>
</dbReference>
<dbReference type="InterPro" id="IPR002716">
    <property type="entry name" value="PIN_dom"/>
</dbReference>
<dbReference type="EMBL" id="AHAM01000033">
    <property type="protein sequence ID" value="EHK58368.1"/>
    <property type="molecule type" value="Genomic_DNA"/>
</dbReference>
<name>H0HLH0_9HYPH</name>
<feature type="domain" description="PIN" evidence="1">
    <location>
        <begin position="4"/>
        <end position="122"/>
    </location>
</feature>
<gene>
    <name evidence="2" type="ORF">MAXJ12_04906</name>
</gene>
<organism evidence="2 3">
    <name type="scientific">Mesorhizobium alhagi CCNWXJ12-2</name>
    <dbReference type="NCBI Taxonomy" id="1107882"/>
    <lineage>
        <taxon>Bacteria</taxon>
        <taxon>Pseudomonadati</taxon>
        <taxon>Pseudomonadota</taxon>
        <taxon>Alphaproteobacteria</taxon>
        <taxon>Hyphomicrobiales</taxon>
        <taxon>Phyllobacteriaceae</taxon>
        <taxon>Allomesorhizobium</taxon>
    </lineage>
</organism>
<proteinExistence type="predicted"/>
<sequence length="130" mass="14417">MKAVDTNVVLRFVLRDDERQFAKAAAFFNSRTAEDPAFVSLIVLAELVWALRQRYGYSRAETRSLVVTLFETAELVFEDESALSSIIAEAERGDLADHLISYSARRAGCTSTVTFDHGAAKVVPEMELLA</sequence>
<dbReference type="PATRIC" id="fig|1107882.3.peg.966"/>
<keyword evidence="3" id="KW-1185">Reference proteome</keyword>